<name>A0ACA9SU36_9GLOM</name>
<comment type="caution">
    <text evidence="1">The sequence shown here is derived from an EMBL/GenBank/DDBJ whole genome shotgun (WGS) entry which is preliminary data.</text>
</comment>
<evidence type="ECO:0000313" key="1">
    <source>
        <dbReference type="EMBL" id="CAG8846025.1"/>
    </source>
</evidence>
<gene>
    <name evidence="1" type="ORF">RPERSI_LOCUS33935</name>
</gene>
<sequence>LTLISTSDDFKITLNYFSHTLLLLLFSASVIPDSYFSSNKLGLESFMLAKKLYNSVNSHKNVESEVIVSYTNQNGHYDMLKNNLKRTVLSNYAGNEQSSDTPTKGKEKAQNNINNHLETIEEKYTKLNFSPSQKRKTTLLTTFFLLQKYKNLSLNLNPIF</sequence>
<accession>A0ACA9SU36</accession>
<reference evidence="1" key="1">
    <citation type="submission" date="2021-06" db="EMBL/GenBank/DDBJ databases">
        <authorList>
            <person name="Kallberg Y."/>
            <person name="Tangrot J."/>
            <person name="Rosling A."/>
        </authorList>
    </citation>
    <scope>NUCLEOTIDE SEQUENCE</scope>
    <source>
        <strain evidence="1">MA461A</strain>
    </source>
</reference>
<dbReference type="Proteomes" id="UP000789920">
    <property type="component" value="Unassembled WGS sequence"/>
</dbReference>
<protein>
    <submittedName>
        <fullName evidence="1">28037_t:CDS:1</fullName>
    </submittedName>
</protein>
<feature type="non-terminal residue" evidence="1">
    <location>
        <position position="1"/>
    </location>
</feature>
<evidence type="ECO:0000313" key="2">
    <source>
        <dbReference type="Proteomes" id="UP000789920"/>
    </source>
</evidence>
<dbReference type="EMBL" id="CAJVQC010149342">
    <property type="protein sequence ID" value="CAG8846025.1"/>
    <property type="molecule type" value="Genomic_DNA"/>
</dbReference>
<organism evidence="1 2">
    <name type="scientific">Racocetra persica</name>
    <dbReference type="NCBI Taxonomy" id="160502"/>
    <lineage>
        <taxon>Eukaryota</taxon>
        <taxon>Fungi</taxon>
        <taxon>Fungi incertae sedis</taxon>
        <taxon>Mucoromycota</taxon>
        <taxon>Glomeromycotina</taxon>
        <taxon>Glomeromycetes</taxon>
        <taxon>Diversisporales</taxon>
        <taxon>Gigasporaceae</taxon>
        <taxon>Racocetra</taxon>
    </lineage>
</organism>
<proteinExistence type="predicted"/>
<keyword evidence="2" id="KW-1185">Reference proteome</keyword>